<dbReference type="OMA" id="WWIMANI"/>
<accession>A0A8J5XA20</accession>
<feature type="transmembrane region" description="Helical" evidence="6">
    <location>
        <begin position="35"/>
        <end position="57"/>
    </location>
</feature>
<proteinExistence type="predicted"/>
<feature type="transmembrane region" description="Helical" evidence="6">
    <location>
        <begin position="186"/>
        <end position="206"/>
    </location>
</feature>
<evidence type="ECO:0000256" key="5">
    <source>
        <dbReference type="SAM" id="MobiDB-lite"/>
    </source>
</evidence>
<comment type="subcellular location">
    <subcellularLocation>
        <location evidence="1">Membrane</location>
        <topology evidence="1">Multi-pass membrane protein</topology>
    </subcellularLocation>
</comment>
<feature type="transmembrane region" description="Helical" evidence="6">
    <location>
        <begin position="248"/>
        <end position="272"/>
    </location>
</feature>
<organism evidence="8 9">
    <name type="scientific">Diacronema lutheri</name>
    <name type="common">Unicellular marine alga</name>
    <name type="synonym">Monochrysis lutheri</name>
    <dbReference type="NCBI Taxonomy" id="2081491"/>
    <lineage>
        <taxon>Eukaryota</taxon>
        <taxon>Haptista</taxon>
        <taxon>Haptophyta</taxon>
        <taxon>Pavlovophyceae</taxon>
        <taxon>Pavlovales</taxon>
        <taxon>Pavlovaceae</taxon>
        <taxon>Diacronema</taxon>
    </lineage>
</organism>
<name>A0A8J5XA20_DIALT</name>
<evidence type="ECO:0000313" key="9">
    <source>
        <dbReference type="Proteomes" id="UP000751190"/>
    </source>
</evidence>
<dbReference type="Pfam" id="PF03151">
    <property type="entry name" value="TPT"/>
    <property type="match status" value="1"/>
</dbReference>
<feature type="transmembrane region" description="Helical" evidence="6">
    <location>
        <begin position="278"/>
        <end position="295"/>
    </location>
</feature>
<evidence type="ECO:0000256" key="1">
    <source>
        <dbReference type="ARBA" id="ARBA00004141"/>
    </source>
</evidence>
<dbReference type="EMBL" id="JAGTXO010000012">
    <property type="protein sequence ID" value="KAG8464636.1"/>
    <property type="molecule type" value="Genomic_DNA"/>
</dbReference>
<evidence type="ECO:0000313" key="8">
    <source>
        <dbReference type="EMBL" id="KAG8464636.1"/>
    </source>
</evidence>
<feature type="transmembrane region" description="Helical" evidence="6">
    <location>
        <begin position="12"/>
        <end position="29"/>
    </location>
</feature>
<feature type="domain" description="Sugar phosphate transporter" evidence="7">
    <location>
        <begin position="15"/>
        <end position="294"/>
    </location>
</feature>
<sequence>MLPGVVRRHADLIFTIGFYMFASAGMSIFNKLTLVALPLPLTTVSIQMAFTVLVLLLRPSELRWGNSDDIKRWACTVPLLFVGMLASSMVAMQFASLGTMVVCRNVSPLPTMLIEGMFRIPYVMTVRTILALLVIIGGVTLYESHEIRFSLVAIVAITINMVFAVLERIMQRHLMANNPVELSKAMMMLLNNGIGLLPTLLLALLVGEHATWRHKFALVGKREAALLFGSCVNGVAISYAGIRLQHKIAATSFMVVTNVSKFAVIFFGVLALGESGSLASLVGSALAVLGGVLYADARKRADEIPVLNGVSDEHKSLVANQPDLGGDEGLDSGSEDEPEWRART</sequence>
<dbReference type="GO" id="GO:0016020">
    <property type="term" value="C:membrane"/>
    <property type="evidence" value="ECO:0007669"/>
    <property type="project" value="UniProtKB-SubCell"/>
</dbReference>
<dbReference type="InterPro" id="IPR050186">
    <property type="entry name" value="TPT_transporter"/>
</dbReference>
<keyword evidence="4 6" id="KW-0472">Membrane</keyword>
<reference evidence="8" key="1">
    <citation type="submission" date="2021-05" db="EMBL/GenBank/DDBJ databases">
        <title>The genome of the haptophyte Pavlova lutheri (Diacronema luteri, Pavlovales) - a model for lipid biosynthesis in eukaryotic algae.</title>
        <authorList>
            <person name="Hulatt C.J."/>
            <person name="Posewitz M.C."/>
        </authorList>
    </citation>
    <scope>NUCLEOTIDE SEQUENCE</scope>
    <source>
        <strain evidence="8">NIVA-4/92</strain>
    </source>
</reference>
<dbReference type="OrthoDB" id="417037at2759"/>
<keyword evidence="9" id="KW-1185">Reference proteome</keyword>
<dbReference type="AlphaFoldDB" id="A0A8J5XA20"/>
<keyword evidence="2 6" id="KW-0812">Transmembrane</keyword>
<feature type="transmembrane region" description="Helical" evidence="6">
    <location>
        <begin position="149"/>
        <end position="166"/>
    </location>
</feature>
<feature type="transmembrane region" description="Helical" evidence="6">
    <location>
        <begin position="122"/>
        <end position="142"/>
    </location>
</feature>
<keyword evidence="3 6" id="KW-1133">Transmembrane helix</keyword>
<evidence type="ECO:0000256" key="4">
    <source>
        <dbReference type="ARBA" id="ARBA00023136"/>
    </source>
</evidence>
<dbReference type="SUPFAM" id="SSF103481">
    <property type="entry name" value="Multidrug resistance efflux transporter EmrE"/>
    <property type="match status" value="1"/>
</dbReference>
<feature type="region of interest" description="Disordered" evidence="5">
    <location>
        <begin position="315"/>
        <end position="344"/>
    </location>
</feature>
<dbReference type="PANTHER" id="PTHR11132">
    <property type="entry name" value="SOLUTE CARRIER FAMILY 35"/>
    <property type="match status" value="1"/>
</dbReference>
<feature type="transmembrane region" description="Helical" evidence="6">
    <location>
        <begin position="77"/>
        <end position="102"/>
    </location>
</feature>
<evidence type="ECO:0000256" key="2">
    <source>
        <dbReference type="ARBA" id="ARBA00022692"/>
    </source>
</evidence>
<evidence type="ECO:0000256" key="6">
    <source>
        <dbReference type="SAM" id="Phobius"/>
    </source>
</evidence>
<evidence type="ECO:0000256" key="3">
    <source>
        <dbReference type="ARBA" id="ARBA00022989"/>
    </source>
</evidence>
<dbReference type="InterPro" id="IPR037185">
    <property type="entry name" value="EmrE-like"/>
</dbReference>
<protein>
    <recommendedName>
        <fullName evidence="7">Sugar phosphate transporter domain-containing protein</fullName>
    </recommendedName>
</protein>
<dbReference type="InterPro" id="IPR004853">
    <property type="entry name" value="Sugar_P_trans_dom"/>
</dbReference>
<gene>
    <name evidence="8" type="ORF">KFE25_010004</name>
</gene>
<feature type="compositionally biased region" description="Acidic residues" evidence="5">
    <location>
        <begin position="325"/>
        <end position="338"/>
    </location>
</feature>
<dbReference type="Proteomes" id="UP000751190">
    <property type="component" value="Unassembled WGS sequence"/>
</dbReference>
<comment type="caution">
    <text evidence="8">The sequence shown here is derived from an EMBL/GenBank/DDBJ whole genome shotgun (WGS) entry which is preliminary data.</text>
</comment>
<evidence type="ECO:0000259" key="7">
    <source>
        <dbReference type="Pfam" id="PF03151"/>
    </source>
</evidence>